<comment type="caution">
    <text evidence="3">The sequence shown here is derived from an EMBL/GenBank/DDBJ whole genome shotgun (WGS) entry which is preliminary data.</text>
</comment>
<evidence type="ECO:0000256" key="1">
    <source>
        <dbReference type="SAM" id="MobiDB-lite"/>
    </source>
</evidence>
<feature type="signal peptide" evidence="2">
    <location>
        <begin position="1"/>
        <end position="20"/>
    </location>
</feature>
<dbReference type="AlphaFoldDB" id="A0A7Y6Q4L7"/>
<accession>A0A7Y6Q4L7</accession>
<proteinExistence type="predicted"/>
<feature type="region of interest" description="Disordered" evidence="1">
    <location>
        <begin position="43"/>
        <end position="66"/>
    </location>
</feature>
<feature type="chain" id="PRO_5031131518" description="DUF680 domain-containing protein" evidence="2">
    <location>
        <begin position="21"/>
        <end position="66"/>
    </location>
</feature>
<evidence type="ECO:0000313" key="3">
    <source>
        <dbReference type="EMBL" id="NVD38968.1"/>
    </source>
</evidence>
<evidence type="ECO:0000313" key="4">
    <source>
        <dbReference type="Proteomes" id="UP000520198"/>
    </source>
</evidence>
<organism evidence="3 4">
    <name type="scientific">Ensifer oleiphilus</name>
    <dbReference type="NCBI Taxonomy" id="2742698"/>
    <lineage>
        <taxon>Bacteria</taxon>
        <taxon>Pseudomonadati</taxon>
        <taxon>Pseudomonadota</taxon>
        <taxon>Alphaproteobacteria</taxon>
        <taxon>Hyphomicrobiales</taxon>
        <taxon>Rhizobiaceae</taxon>
        <taxon>Sinorhizobium/Ensifer group</taxon>
        <taxon>Ensifer</taxon>
    </lineage>
</organism>
<evidence type="ECO:0008006" key="5">
    <source>
        <dbReference type="Google" id="ProtNLM"/>
    </source>
</evidence>
<keyword evidence="4" id="KW-1185">Reference proteome</keyword>
<dbReference type="Proteomes" id="UP000520198">
    <property type="component" value="Unassembled WGS sequence"/>
</dbReference>
<dbReference type="EMBL" id="JABWDU010000002">
    <property type="protein sequence ID" value="NVD38968.1"/>
    <property type="molecule type" value="Genomic_DNA"/>
</dbReference>
<dbReference type="RefSeq" id="WP_176352570.1">
    <property type="nucleotide sequence ID" value="NZ_JABWDU010000002.1"/>
</dbReference>
<protein>
    <recommendedName>
        <fullName evidence="5">DUF680 domain-containing protein</fullName>
    </recommendedName>
</protein>
<sequence length="66" mass="6714">MKTIILAAAASFALMASAMAATPPGSTLDTKSSKAERARATAIELAKGPNRTSRPSPPSHGKGYSL</sequence>
<reference evidence="3 4" key="1">
    <citation type="submission" date="2020-06" db="EMBL/GenBank/DDBJ databases">
        <authorList>
            <person name="Grouzdev D.S."/>
        </authorList>
    </citation>
    <scope>NUCLEOTIDE SEQUENCE [LARGE SCALE GENOMIC DNA]</scope>
    <source>
        <strain evidence="3 4">HO-A22</strain>
    </source>
</reference>
<evidence type="ECO:0000256" key="2">
    <source>
        <dbReference type="SAM" id="SignalP"/>
    </source>
</evidence>
<keyword evidence="2" id="KW-0732">Signal</keyword>
<gene>
    <name evidence="3" type="ORF">HT585_08885</name>
</gene>
<name>A0A7Y6Q4L7_9HYPH</name>